<dbReference type="InterPro" id="IPR011990">
    <property type="entry name" value="TPR-like_helical_dom_sf"/>
</dbReference>
<keyword evidence="5" id="KW-1185">Reference proteome</keyword>
<dbReference type="Gene3D" id="1.25.40.10">
    <property type="entry name" value="Tetratricopeptide repeat domain"/>
    <property type="match status" value="1"/>
</dbReference>
<evidence type="ECO:0000256" key="2">
    <source>
        <dbReference type="PROSITE-ProRule" id="PRU00339"/>
    </source>
</evidence>
<keyword evidence="2" id="KW-0802">TPR repeat</keyword>
<keyword evidence="1" id="KW-0238">DNA-binding</keyword>
<evidence type="ECO:0000259" key="3">
    <source>
        <dbReference type="PROSITE" id="PS50943"/>
    </source>
</evidence>
<evidence type="ECO:0000313" key="5">
    <source>
        <dbReference type="Proteomes" id="UP001219957"/>
    </source>
</evidence>
<proteinExistence type="predicted"/>
<dbReference type="PROSITE" id="PS50005">
    <property type="entry name" value="TPR"/>
    <property type="match status" value="1"/>
</dbReference>
<dbReference type="Pfam" id="PF01381">
    <property type="entry name" value="HTH_3"/>
    <property type="match status" value="1"/>
</dbReference>
<dbReference type="PROSITE" id="PS50943">
    <property type="entry name" value="HTH_CROC1"/>
    <property type="match status" value="1"/>
</dbReference>
<dbReference type="Gene3D" id="1.10.260.40">
    <property type="entry name" value="lambda repressor-like DNA-binding domains"/>
    <property type="match status" value="1"/>
</dbReference>
<dbReference type="InterPro" id="IPR050807">
    <property type="entry name" value="TransReg_Diox_bact_type"/>
</dbReference>
<evidence type="ECO:0000256" key="1">
    <source>
        <dbReference type="ARBA" id="ARBA00023125"/>
    </source>
</evidence>
<accession>A0ABY8B262</accession>
<feature type="repeat" description="TPR" evidence="2">
    <location>
        <begin position="108"/>
        <end position="141"/>
    </location>
</feature>
<dbReference type="SUPFAM" id="SSF48452">
    <property type="entry name" value="TPR-like"/>
    <property type="match status" value="1"/>
</dbReference>
<dbReference type="InterPro" id="IPR019734">
    <property type="entry name" value="TPR_rpt"/>
</dbReference>
<dbReference type="InterPro" id="IPR010982">
    <property type="entry name" value="Lambda_DNA-bd_dom_sf"/>
</dbReference>
<organism evidence="4 5">
    <name type="scientific">Exiguobacterium profundum</name>
    <dbReference type="NCBI Taxonomy" id="307643"/>
    <lineage>
        <taxon>Bacteria</taxon>
        <taxon>Bacillati</taxon>
        <taxon>Bacillota</taxon>
        <taxon>Bacilli</taxon>
        <taxon>Bacillales</taxon>
        <taxon>Bacillales Family XII. Incertae Sedis</taxon>
        <taxon>Exiguobacterium</taxon>
    </lineage>
</organism>
<protein>
    <submittedName>
        <fullName evidence="4">Helix-turn-helix domain-containing protein</fullName>
    </submittedName>
</protein>
<reference evidence="4 5" key="1">
    <citation type="submission" date="2022-10" db="EMBL/GenBank/DDBJ databases">
        <title>Complete genome sequence of Exiguobacterium profundum TSS-3 isolated from an extremely saline-alkaline spring located in Ixtapa, Chiapas-Mexico.</title>
        <authorList>
            <person name="Rincon-Rosales R."/>
            <person name="Rogel M.A."/>
            <person name="Rincon-Molina C.I."/>
            <person name="Guerrero G."/>
            <person name="Manzano-Gomez L.A."/>
            <person name="Lopez-Lopez A."/>
            <person name="Rincon Molina F.A."/>
            <person name="Martinez-Romero E."/>
        </authorList>
    </citation>
    <scope>NUCLEOTIDE SEQUENCE [LARGE SCALE GENOMIC DNA]</scope>
    <source>
        <strain evidence="4 5">TSS-3</strain>
    </source>
</reference>
<dbReference type="CDD" id="cd00093">
    <property type="entry name" value="HTH_XRE"/>
    <property type="match status" value="1"/>
</dbReference>
<dbReference type="PANTHER" id="PTHR46797:SF1">
    <property type="entry name" value="METHYLPHOSPHONATE SYNTHASE"/>
    <property type="match status" value="1"/>
</dbReference>
<dbReference type="InterPro" id="IPR001387">
    <property type="entry name" value="Cro/C1-type_HTH"/>
</dbReference>
<dbReference type="PANTHER" id="PTHR46797">
    <property type="entry name" value="HTH-TYPE TRANSCRIPTIONAL REGULATOR"/>
    <property type="match status" value="1"/>
</dbReference>
<dbReference type="RefSeq" id="WP_214757578.1">
    <property type="nucleotide sequence ID" value="NZ_CP109617.1"/>
</dbReference>
<name>A0ABY8B262_9BACL</name>
<dbReference type="EMBL" id="CP109617">
    <property type="protein sequence ID" value="WED55123.1"/>
    <property type="molecule type" value="Genomic_DNA"/>
</dbReference>
<dbReference type="Proteomes" id="UP001219957">
    <property type="component" value="Chromosome"/>
</dbReference>
<dbReference type="SMART" id="SM00530">
    <property type="entry name" value="HTH_XRE"/>
    <property type="match status" value="1"/>
</dbReference>
<evidence type="ECO:0000313" key="4">
    <source>
        <dbReference type="EMBL" id="WED55123.1"/>
    </source>
</evidence>
<gene>
    <name evidence="4" type="ORF">OE059_14060</name>
</gene>
<feature type="domain" description="HTH cro/C1-type" evidence="3">
    <location>
        <begin position="6"/>
        <end position="59"/>
    </location>
</feature>
<dbReference type="SUPFAM" id="SSF47413">
    <property type="entry name" value="lambda repressor-like DNA-binding domains"/>
    <property type="match status" value="1"/>
</dbReference>
<sequence>MIGERIKILRKQKKMTQTQLAEGIVTKSMLSMIENGKAEASMRSLRELASRLDVSMQQLLTDPKEAELQTMVEQLEYEEMTLVSRPDQEIRQMLSPYLKEEMNSVWQGKAYMLYGDTYFQEGENEKVLTYYDRAIEIFEKLGESDELAMGRISQAYYLLMWNRYEESLERIDAIELLDAKYMKAKTRTEYVMLIVFKNLLCDEDLEDSIRQLEDVLEYMKRTRIYYRADDVYRTISICALYLNDEKQVRESLQKAKQYIQFTEDRLAEIKVVLSEALYAMEYRHIDLLGENVKLMESLTTEIEPFIAAISMAKGVYYAFRGESEKGRECLLALWENRDEWKAHSLVDIAIYYEGLLRGTLNGCGDDWVPVIEEQVAEFPQGLFRKRLETLLQQIKG</sequence>